<dbReference type="Pfam" id="PF00288">
    <property type="entry name" value="GHMP_kinases_N"/>
    <property type="match status" value="1"/>
</dbReference>
<dbReference type="EMBL" id="QHJQ01000002">
    <property type="protein sequence ID" value="PXA05131.1"/>
    <property type="molecule type" value="Genomic_DNA"/>
</dbReference>
<dbReference type="GO" id="GO:0005524">
    <property type="term" value="F:ATP binding"/>
    <property type="evidence" value="ECO:0007669"/>
    <property type="project" value="UniProtKB-UniRule"/>
</dbReference>
<dbReference type="InterPro" id="IPR013750">
    <property type="entry name" value="GHMP_kinase_C_dom"/>
</dbReference>
<reference evidence="15 16" key="1">
    <citation type="submission" date="2018-05" db="EMBL/GenBank/DDBJ databases">
        <title>Coraliomargarita sinensis sp. nov., isolated from a marine solar saltern.</title>
        <authorList>
            <person name="Zhou L.Y."/>
        </authorList>
    </citation>
    <scope>NUCLEOTIDE SEQUENCE [LARGE SCALE GENOMIC DNA]</scope>
    <source>
        <strain evidence="15 16">WN38</strain>
    </source>
</reference>
<dbReference type="PIRSF" id="PIRSF000676">
    <property type="entry name" value="Homoser_kin"/>
    <property type="match status" value="1"/>
</dbReference>
<keyword evidence="16" id="KW-1185">Reference proteome</keyword>
<evidence type="ECO:0000256" key="10">
    <source>
        <dbReference type="ARBA" id="ARBA00022840"/>
    </source>
</evidence>
<organism evidence="15 16">
    <name type="scientific">Coraliomargarita sinensis</name>
    <dbReference type="NCBI Taxonomy" id="2174842"/>
    <lineage>
        <taxon>Bacteria</taxon>
        <taxon>Pseudomonadati</taxon>
        <taxon>Verrucomicrobiota</taxon>
        <taxon>Opitutia</taxon>
        <taxon>Puniceicoccales</taxon>
        <taxon>Coraliomargaritaceae</taxon>
        <taxon>Coraliomargarita</taxon>
    </lineage>
</organism>
<dbReference type="GO" id="GO:0009088">
    <property type="term" value="P:threonine biosynthetic process"/>
    <property type="evidence" value="ECO:0007669"/>
    <property type="project" value="UniProtKB-UniRule"/>
</dbReference>
<comment type="catalytic activity">
    <reaction evidence="11 12">
        <text>L-homoserine + ATP = O-phospho-L-homoserine + ADP + H(+)</text>
        <dbReference type="Rhea" id="RHEA:13985"/>
        <dbReference type="ChEBI" id="CHEBI:15378"/>
        <dbReference type="ChEBI" id="CHEBI:30616"/>
        <dbReference type="ChEBI" id="CHEBI:57476"/>
        <dbReference type="ChEBI" id="CHEBI:57590"/>
        <dbReference type="ChEBI" id="CHEBI:456216"/>
        <dbReference type="EC" id="2.7.1.39"/>
    </reaction>
</comment>
<dbReference type="InterPro" id="IPR006203">
    <property type="entry name" value="GHMP_knse_ATP-bd_CS"/>
</dbReference>
<dbReference type="PRINTS" id="PR00958">
    <property type="entry name" value="HOMSERKINASE"/>
</dbReference>
<dbReference type="FunCoup" id="A0A317ZP54">
    <property type="interactions" value="378"/>
</dbReference>
<dbReference type="SUPFAM" id="SSF55060">
    <property type="entry name" value="GHMP Kinase, C-terminal domain"/>
    <property type="match status" value="1"/>
</dbReference>
<comment type="caution">
    <text evidence="15">The sequence shown here is derived from an EMBL/GenBank/DDBJ whole genome shotgun (WGS) entry which is preliminary data.</text>
</comment>
<evidence type="ECO:0000256" key="9">
    <source>
        <dbReference type="ARBA" id="ARBA00022777"/>
    </source>
</evidence>
<dbReference type="AlphaFoldDB" id="A0A317ZP54"/>
<dbReference type="NCBIfam" id="TIGR00191">
    <property type="entry name" value="thrB"/>
    <property type="match status" value="1"/>
</dbReference>
<evidence type="ECO:0000256" key="5">
    <source>
        <dbReference type="ARBA" id="ARBA00022605"/>
    </source>
</evidence>
<dbReference type="Gene3D" id="3.30.230.10">
    <property type="match status" value="1"/>
</dbReference>
<dbReference type="InterPro" id="IPR000870">
    <property type="entry name" value="Homoserine_kinase"/>
</dbReference>
<comment type="subcellular location">
    <subcellularLocation>
        <location evidence="12">Cytoplasm</location>
    </subcellularLocation>
</comment>
<feature type="binding site" evidence="12">
    <location>
        <begin position="85"/>
        <end position="95"/>
    </location>
    <ligand>
        <name>ATP</name>
        <dbReference type="ChEBI" id="CHEBI:30616"/>
    </ligand>
</feature>
<proteinExistence type="inferred from homology"/>
<dbReference type="Gene3D" id="3.30.70.890">
    <property type="entry name" value="GHMP kinase, C-terminal domain"/>
    <property type="match status" value="1"/>
</dbReference>
<dbReference type="PROSITE" id="PS00627">
    <property type="entry name" value="GHMP_KINASES_ATP"/>
    <property type="match status" value="1"/>
</dbReference>
<keyword evidence="12" id="KW-0963">Cytoplasm</keyword>
<dbReference type="SUPFAM" id="SSF54211">
    <property type="entry name" value="Ribosomal protein S5 domain 2-like"/>
    <property type="match status" value="1"/>
</dbReference>
<dbReference type="InterPro" id="IPR006204">
    <property type="entry name" value="GHMP_kinase_N_dom"/>
</dbReference>
<keyword evidence="8 12" id="KW-0547">Nucleotide-binding</keyword>
<dbReference type="GO" id="GO:0004413">
    <property type="term" value="F:homoserine kinase activity"/>
    <property type="evidence" value="ECO:0007669"/>
    <property type="project" value="UniProtKB-UniRule"/>
</dbReference>
<feature type="domain" description="GHMP kinase C-terminal" evidence="14">
    <location>
        <begin position="206"/>
        <end position="279"/>
    </location>
</feature>
<dbReference type="PANTHER" id="PTHR20861">
    <property type="entry name" value="HOMOSERINE/4-DIPHOSPHOCYTIDYL-2-C-METHYL-D-ERYTHRITOL KINASE"/>
    <property type="match status" value="1"/>
</dbReference>
<sequence length="302" mass="32134">MPKKTVTVQIPASTSNCGPGFDCLSIALSLYNFVRLTVREDTVIAPVGEANAGTQAMVEEAALSFAQTAGLDLPGFDYEIWGDVPLARGLGSSSTVRAGIVAGLNELVGNPLDEEAAIRLTTKLDSSPDNATAAFSGGFCIARTDPTTFAYQHHIRFELPGTLAFAAVAPDYKVMTDDSRRVLPETLSFKDVVRTTNSLAYLVGVLATGDFERLRGAVHDCIHQPYRELLNPFGHESIEAGCSSGAYAGWLSGSGSTVVCPCPADKVNVVLDAMTQAYAVNDIKSRSYRLLCDNDGLTVNED</sequence>
<evidence type="ECO:0000256" key="12">
    <source>
        <dbReference type="HAMAP-Rule" id="MF_00384"/>
    </source>
</evidence>
<dbReference type="InterPro" id="IPR036554">
    <property type="entry name" value="GHMP_kinase_C_sf"/>
</dbReference>
<keyword evidence="10 12" id="KW-0067">ATP-binding</keyword>
<evidence type="ECO:0000256" key="8">
    <source>
        <dbReference type="ARBA" id="ARBA00022741"/>
    </source>
</evidence>
<evidence type="ECO:0000313" key="16">
    <source>
        <dbReference type="Proteomes" id="UP000247099"/>
    </source>
</evidence>
<evidence type="ECO:0000256" key="1">
    <source>
        <dbReference type="ARBA" id="ARBA00005015"/>
    </source>
</evidence>
<dbReference type="GO" id="GO:0005737">
    <property type="term" value="C:cytoplasm"/>
    <property type="evidence" value="ECO:0007669"/>
    <property type="project" value="UniProtKB-SubCell"/>
</dbReference>
<dbReference type="InParanoid" id="A0A317ZP54"/>
<dbReference type="PANTHER" id="PTHR20861:SF1">
    <property type="entry name" value="HOMOSERINE KINASE"/>
    <property type="match status" value="1"/>
</dbReference>
<evidence type="ECO:0000259" key="13">
    <source>
        <dbReference type="Pfam" id="PF00288"/>
    </source>
</evidence>
<comment type="function">
    <text evidence="12">Catalyzes the ATP-dependent phosphorylation of L-homoserine to L-homoserine phosphate.</text>
</comment>
<evidence type="ECO:0000256" key="11">
    <source>
        <dbReference type="ARBA" id="ARBA00049375"/>
    </source>
</evidence>
<dbReference type="InterPro" id="IPR014721">
    <property type="entry name" value="Ribsml_uS5_D2-typ_fold_subgr"/>
</dbReference>
<evidence type="ECO:0000259" key="14">
    <source>
        <dbReference type="Pfam" id="PF08544"/>
    </source>
</evidence>
<comment type="similarity">
    <text evidence="2 12">Belongs to the GHMP kinase family. Homoserine kinase subfamily.</text>
</comment>
<keyword evidence="5 12" id="KW-0028">Amino-acid biosynthesis</keyword>
<evidence type="ECO:0000256" key="7">
    <source>
        <dbReference type="ARBA" id="ARBA00022697"/>
    </source>
</evidence>
<keyword evidence="9 12" id="KW-0418">Kinase</keyword>
<evidence type="ECO:0000256" key="4">
    <source>
        <dbReference type="ARBA" id="ARBA00017858"/>
    </source>
</evidence>
<keyword evidence="6 12" id="KW-0808">Transferase</keyword>
<comment type="pathway">
    <text evidence="1 12">Amino-acid biosynthesis; L-threonine biosynthesis; L-threonine from L-aspartate: step 4/5.</text>
</comment>
<evidence type="ECO:0000256" key="3">
    <source>
        <dbReference type="ARBA" id="ARBA00012078"/>
    </source>
</evidence>
<dbReference type="OrthoDB" id="9769912at2"/>
<dbReference type="InterPro" id="IPR020568">
    <property type="entry name" value="Ribosomal_Su5_D2-typ_SF"/>
</dbReference>
<name>A0A317ZP54_9BACT</name>
<dbReference type="Proteomes" id="UP000247099">
    <property type="component" value="Unassembled WGS sequence"/>
</dbReference>
<protein>
    <recommendedName>
        <fullName evidence="4 12">Homoserine kinase</fullName>
        <shortName evidence="12">HK</shortName>
        <shortName evidence="12">HSK</shortName>
        <ecNumber evidence="3 12">2.7.1.39</ecNumber>
    </recommendedName>
</protein>
<dbReference type="UniPathway" id="UPA00050">
    <property type="reaction ID" value="UER00064"/>
</dbReference>
<dbReference type="EC" id="2.7.1.39" evidence="3 12"/>
<keyword evidence="7 12" id="KW-0791">Threonine biosynthesis</keyword>
<evidence type="ECO:0000313" key="15">
    <source>
        <dbReference type="EMBL" id="PXA05131.1"/>
    </source>
</evidence>
<dbReference type="HAMAP" id="MF_00384">
    <property type="entry name" value="Homoser_kinase"/>
    <property type="match status" value="1"/>
</dbReference>
<accession>A0A317ZP54</accession>
<dbReference type="RefSeq" id="WP_110130132.1">
    <property type="nucleotide sequence ID" value="NZ_QHJQ01000002.1"/>
</dbReference>
<gene>
    <name evidence="12 15" type="primary">thrB</name>
    <name evidence="15" type="ORF">DDZ13_03990</name>
</gene>
<feature type="domain" description="GHMP kinase N-terminal" evidence="13">
    <location>
        <begin position="58"/>
        <end position="138"/>
    </location>
</feature>
<evidence type="ECO:0000256" key="2">
    <source>
        <dbReference type="ARBA" id="ARBA00007370"/>
    </source>
</evidence>
<dbReference type="Pfam" id="PF08544">
    <property type="entry name" value="GHMP_kinases_C"/>
    <property type="match status" value="1"/>
</dbReference>
<evidence type="ECO:0000256" key="6">
    <source>
        <dbReference type="ARBA" id="ARBA00022679"/>
    </source>
</evidence>